<accession>A0ABS7NIV6</accession>
<evidence type="ECO:0008006" key="5">
    <source>
        <dbReference type="Google" id="ProtNLM"/>
    </source>
</evidence>
<protein>
    <recommendedName>
        <fullName evidence="5">Bacteriophage T7 Gp4 DNA primase/helicase N-terminal domain-containing protein</fullName>
    </recommendedName>
</protein>
<feature type="domain" description="DUF7146" evidence="2">
    <location>
        <begin position="127"/>
        <end position="245"/>
    </location>
</feature>
<dbReference type="EMBL" id="JAHVJA010000008">
    <property type="protein sequence ID" value="MBY6141138.1"/>
    <property type="molecule type" value="Genomic_DNA"/>
</dbReference>
<dbReference type="RefSeq" id="WP_222509219.1">
    <property type="nucleotide sequence ID" value="NZ_JAHVJA010000008.1"/>
</dbReference>
<evidence type="ECO:0000259" key="2">
    <source>
        <dbReference type="Pfam" id="PF23639"/>
    </source>
</evidence>
<dbReference type="Proteomes" id="UP000766629">
    <property type="component" value="Unassembled WGS sequence"/>
</dbReference>
<organism evidence="3 4">
    <name type="scientific">Leisingera daeponensis</name>
    <dbReference type="NCBI Taxonomy" id="405746"/>
    <lineage>
        <taxon>Bacteria</taxon>
        <taxon>Pseudomonadati</taxon>
        <taxon>Pseudomonadota</taxon>
        <taxon>Alphaproteobacteria</taxon>
        <taxon>Rhodobacterales</taxon>
        <taxon>Roseobacteraceae</taxon>
        <taxon>Leisingera</taxon>
    </lineage>
</organism>
<evidence type="ECO:0000259" key="1">
    <source>
        <dbReference type="Pfam" id="PF08273"/>
    </source>
</evidence>
<gene>
    <name evidence="3" type="ORF">KUV26_17005</name>
</gene>
<sequence>MTLVHDPRIDDARNRTMREVLDKLPPLAGVKFGKREGVGPCPKCGGNDRFSINLKSGVYNCRSCGGGDHIRLVQLVLDCTFMEAIEVLEGERGAEIDPAERERRRKAQEEQRKKDKADEARYRAWAIRDAVSIWQAGEPFRGTLAEDYLAFRVPDFELLPHTFKCFRFIPDLPYVKRIKRRNHTLYSGPVLVAAVQAPDGMMRAVHRTWIDLDQPSGKAQIFAPDGEQLPSKVVRGSKQGGAIRLTGNACGSSLVSGEGIETTLTALVGGVLPGASYWAGVDLGNMSGKRIGGKFSDEPDMDGGPSFVPPCSVSDFWLIKDGDSEPRQTQAQLTACAKRAMRINPGLSAYIVPSVPGGDLNNMIKRPGEQ</sequence>
<comment type="caution">
    <text evidence="3">The sequence shown here is derived from an EMBL/GenBank/DDBJ whole genome shotgun (WGS) entry which is preliminary data.</text>
</comment>
<evidence type="ECO:0000313" key="4">
    <source>
        <dbReference type="Proteomes" id="UP000766629"/>
    </source>
</evidence>
<evidence type="ECO:0000313" key="3">
    <source>
        <dbReference type="EMBL" id="MBY6141138.1"/>
    </source>
</evidence>
<keyword evidence="4" id="KW-1185">Reference proteome</keyword>
<dbReference type="Pfam" id="PF23639">
    <property type="entry name" value="DUF7146"/>
    <property type="match status" value="1"/>
</dbReference>
<feature type="domain" description="DNA primase/helicase Gp4 N-terminal Bacteriophage T7-like" evidence="1">
    <location>
        <begin position="39"/>
        <end position="69"/>
    </location>
</feature>
<dbReference type="SUPFAM" id="SSF57783">
    <property type="entry name" value="Zinc beta-ribbon"/>
    <property type="match status" value="1"/>
</dbReference>
<dbReference type="Gene3D" id="3.90.580.10">
    <property type="entry name" value="Zinc finger, CHC2-type domain"/>
    <property type="match status" value="1"/>
</dbReference>
<proteinExistence type="predicted"/>
<dbReference type="Pfam" id="PF08273">
    <property type="entry name" value="Zn_Ribbon_Prim"/>
    <property type="match status" value="1"/>
</dbReference>
<name>A0ABS7NIV6_9RHOB</name>
<dbReference type="InterPro" id="IPR013237">
    <property type="entry name" value="Phage_T7_Gp4_N"/>
</dbReference>
<reference evidence="3 4" key="1">
    <citation type="submission" date="2021-06" db="EMBL/GenBank/DDBJ databases">
        <title>50 bacteria genomes isolated from Dapeng, Shenzhen, China.</title>
        <authorList>
            <person name="Zheng W."/>
            <person name="Yu S."/>
            <person name="Huang Y."/>
        </authorList>
    </citation>
    <scope>NUCLEOTIDE SEQUENCE [LARGE SCALE GENOMIC DNA]</scope>
    <source>
        <strain evidence="3 4">DP1N14-2</strain>
    </source>
</reference>
<dbReference type="InterPro" id="IPR036977">
    <property type="entry name" value="DNA_primase_Znf_CHC2"/>
</dbReference>
<dbReference type="InterPro" id="IPR055570">
    <property type="entry name" value="DUF7146"/>
</dbReference>